<dbReference type="InterPro" id="IPR007237">
    <property type="entry name" value="CD20-like"/>
</dbReference>
<feature type="compositionally biased region" description="Basic and acidic residues" evidence="5">
    <location>
        <begin position="100"/>
        <end position="110"/>
    </location>
</feature>
<dbReference type="Pfam" id="PF04103">
    <property type="entry name" value="CD20"/>
    <property type="match status" value="1"/>
</dbReference>
<feature type="transmembrane region" description="Helical" evidence="6">
    <location>
        <begin position="211"/>
        <end position="233"/>
    </location>
</feature>
<gene>
    <name evidence="8" type="primary">SSPN</name>
</gene>
<dbReference type="RefSeq" id="XP_054843782.1">
    <property type="nucleotide sequence ID" value="XM_054987807.1"/>
</dbReference>
<feature type="compositionally biased region" description="Low complexity" evidence="5">
    <location>
        <begin position="123"/>
        <end position="133"/>
    </location>
</feature>
<dbReference type="GO" id="GO:0042383">
    <property type="term" value="C:sarcolemma"/>
    <property type="evidence" value="ECO:0007669"/>
    <property type="project" value="TreeGrafter"/>
</dbReference>
<keyword evidence="2 6" id="KW-0812">Transmembrane</keyword>
<reference evidence="8" key="1">
    <citation type="submission" date="2025-08" db="UniProtKB">
        <authorList>
            <consortium name="RefSeq"/>
        </authorList>
    </citation>
    <scope>IDENTIFICATION</scope>
    <source>
        <tissue evidence="8">Blood</tissue>
    </source>
</reference>
<protein>
    <submittedName>
        <fullName evidence="8">Sarcospan</fullName>
    </submittedName>
</protein>
<keyword evidence="4 6" id="KW-0472">Membrane</keyword>
<organism evidence="7 8">
    <name type="scientific">Eublepharis macularius</name>
    <name type="common">Leopard gecko</name>
    <name type="synonym">Cyrtodactylus macularius</name>
    <dbReference type="NCBI Taxonomy" id="481883"/>
    <lineage>
        <taxon>Eukaryota</taxon>
        <taxon>Metazoa</taxon>
        <taxon>Chordata</taxon>
        <taxon>Craniata</taxon>
        <taxon>Vertebrata</taxon>
        <taxon>Euteleostomi</taxon>
        <taxon>Lepidosauria</taxon>
        <taxon>Squamata</taxon>
        <taxon>Bifurcata</taxon>
        <taxon>Gekkota</taxon>
        <taxon>Eublepharidae</taxon>
        <taxon>Eublepharinae</taxon>
        <taxon>Eublepharis</taxon>
    </lineage>
</organism>
<name>A0AA97L8U2_EUBMA</name>
<accession>A0AA97L8U2</accession>
<evidence type="ECO:0000256" key="6">
    <source>
        <dbReference type="SAM" id="Phobius"/>
    </source>
</evidence>
<evidence type="ECO:0000256" key="4">
    <source>
        <dbReference type="ARBA" id="ARBA00023136"/>
    </source>
</evidence>
<proteinExistence type="predicted"/>
<keyword evidence="7" id="KW-1185">Reference proteome</keyword>
<evidence type="ECO:0000313" key="7">
    <source>
        <dbReference type="Proteomes" id="UP001190640"/>
    </source>
</evidence>
<feature type="transmembrane region" description="Helical" evidence="6">
    <location>
        <begin position="245"/>
        <end position="264"/>
    </location>
</feature>
<dbReference type="Proteomes" id="UP001190640">
    <property type="component" value="Chromosome 9"/>
</dbReference>
<dbReference type="InterPro" id="IPR030429">
    <property type="entry name" value="Sarcospan"/>
</dbReference>
<evidence type="ECO:0000256" key="3">
    <source>
        <dbReference type="ARBA" id="ARBA00022989"/>
    </source>
</evidence>
<dbReference type="PANTHER" id="PTHR15260">
    <property type="entry name" value="SARCOSPAN"/>
    <property type="match status" value="1"/>
</dbReference>
<keyword evidence="3 6" id="KW-1133">Transmembrane helix</keyword>
<dbReference type="AlphaFoldDB" id="A0AA97L8U2"/>
<evidence type="ECO:0000256" key="5">
    <source>
        <dbReference type="SAM" id="MobiDB-lite"/>
    </source>
</evidence>
<feature type="transmembrane region" description="Helical" evidence="6">
    <location>
        <begin position="350"/>
        <end position="374"/>
    </location>
</feature>
<evidence type="ECO:0000256" key="2">
    <source>
        <dbReference type="ARBA" id="ARBA00022692"/>
    </source>
</evidence>
<dbReference type="GeneID" id="129335371"/>
<dbReference type="KEGG" id="emc:129335371"/>
<dbReference type="PANTHER" id="PTHR15260:SF1">
    <property type="entry name" value="SARCOSPAN"/>
    <property type="match status" value="1"/>
</dbReference>
<dbReference type="CTD" id="8082"/>
<sequence>MLLTNGWEGDRFKSPIWPLLEGLWLSSGASAWHADGPKLNPRHLQQKGSGCCPRLSIQDEPGLEGLMQPKAASCVSPAAWRGGERLSGRLREAQVRRCEEKLEGGERRGPPEVSVGGNGLETRPGAAAAALGAGRRREPGAAAAAASPEGRRESGRKPRATPASARARTRSSRQAPRKQPGDAAAMPRKAPAGEAGPAEGAHRSCGCRFPLLAALLQLALGASVAALGFVAAGGSASLPARDTPYWAGLLLCVVALLGLVLVCISYQPDENTCAQFAIKVTYFLLSALSLVVCVLAVAFAAHCYVQITHFTCGTVLETCQCKLDTEDPLSRTFIFQDVSDCPDFLGTLRIYLLIQMVLNLLAALVGFAACFVMWKDRYQVFYVGVRLHPSTASGAQQQKV</sequence>
<feature type="transmembrane region" description="Helical" evidence="6">
    <location>
        <begin position="276"/>
        <end position="301"/>
    </location>
</feature>
<feature type="region of interest" description="Disordered" evidence="5">
    <location>
        <begin position="100"/>
        <end position="197"/>
    </location>
</feature>
<dbReference type="GO" id="GO:0016010">
    <property type="term" value="C:dystrophin-associated glycoprotein complex"/>
    <property type="evidence" value="ECO:0007669"/>
    <property type="project" value="InterPro"/>
</dbReference>
<evidence type="ECO:0000313" key="8">
    <source>
        <dbReference type="RefSeq" id="XP_054843782.1"/>
    </source>
</evidence>
<comment type="subcellular location">
    <subcellularLocation>
        <location evidence="1">Membrane</location>
        <topology evidence="1">Multi-pass membrane protein</topology>
    </subcellularLocation>
</comment>
<evidence type="ECO:0000256" key="1">
    <source>
        <dbReference type="ARBA" id="ARBA00004141"/>
    </source>
</evidence>